<protein>
    <submittedName>
        <fullName evidence="2">Uncharacterized protein</fullName>
    </submittedName>
</protein>
<feature type="compositionally biased region" description="Low complexity" evidence="1">
    <location>
        <begin position="12"/>
        <end position="21"/>
    </location>
</feature>
<evidence type="ECO:0000256" key="1">
    <source>
        <dbReference type="SAM" id="MobiDB-lite"/>
    </source>
</evidence>
<dbReference type="AlphaFoldDB" id="A0A6H0ZQX6"/>
<evidence type="ECO:0000313" key="2">
    <source>
        <dbReference type="EMBL" id="QIX22623.1"/>
    </source>
</evidence>
<sequence length="174" mass="19572">MWPFSKRKKPEAPAAQAAAQSRPAIFDQKMSEMYAEAKNAVMWFNDHLYDDPILGEIRDENELAAPKSALVNAFCIVLAVEDDETIRSHLLQTGLMLSHFQAGIGGHPLRMLPVKSIEGIDPDRLSNLIHSHKGEHDRFQAMYPKVQADMHAMADRYQKSIDVSVARAAKYGER</sequence>
<evidence type="ECO:0000313" key="3">
    <source>
        <dbReference type="Proteomes" id="UP000500870"/>
    </source>
</evidence>
<gene>
    <name evidence="2" type="ORF">FOB41_16485</name>
</gene>
<dbReference type="Proteomes" id="UP000500870">
    <property type="component" value="Chromosome 1"/>
</dbReference>
<name>A0A6H0ZQX6_9HYPH</name>
<dbReference type="RefSeq" id="WP_136882528.1">
    <property type="nucleotide sequence ID" value="NZ_CP050898.1"/>
</dbReference>
<dbReference type="EMBL" id="CP050898">
    <property type="protein sequence ID" value="QIX22623.1"/>
    <property type="molecule type" value="Genomic_DNA"/>
</dbReference>
<organism evidence="2 3">
    <name type="scientific">Agrobacterium pusense</name>
    <dbReference type="NCBI Taxonomy" id="648995"/>
    <lineage>
        <taxon>Bacteria</taxon>
        <taxon>Pseudomonadati</taxon>
        <taxon>Pseudomonadota</taxon>
        <taxon>Alphaproteobacteria</taxon>
        <taxon>Hyphomicrobiales</taxon>
        <taxon>Rhizobiaceae</taxon>
        <taxon>Rhizobium/Agrobacterium group</taxon>
        <taxon>Agrobacterium</taxon>
    </lineage>
</organism>
<feature type="region of interest" description="Disordered" evidence="1">
    <location>
        <begin position="1"/>
        <end position="21"/>
    </location>
</feature>
<proteinExistence type="predicted"/>
<accession>A0A6H0ZQX6</accession>
<reference evidence="2 3" key="1">
    <citation type="submission" date="2020-04" db="EMBL/GenBank/DDBJ databases">
        <title>FDA dAtabase for Regulatory Grade micrObial Sequences (FDA-ARGOS): Supporting development and validation of Infectious Disease Dx tests.</title>
        <authorList>
            <person name="Sciortino C."/>
            <person name="Tallon L."/>
            <person name="Sadzewicz L."/>
            <person name="Vavikolanu K."/>
            <person name="Mehta A."/>
            <person name="Aluvathingal J."/>
            <person name="Nadendla S."/>
            <person name="Nandy P."/>
            <person name="Geyer C."/>
            <person name="Yan Y."/>
            <person name="Sichtig H."/>
        </authorList>
    </citation>
    <scope>NUCLEOTIDE SEQUENCE [LARGE SCALE GENOMIC DNA]</scope>
    <source>
        <strain evidence="2 3">FDAARGOS_633</strain>
    </source>
</reference>